<sequence>MRQSIDSGIRDRFKNELSYLLSCIGTKFPRREANRYEQRMMLTMDDPADYFIKMSTLILSVRKKLPDPNEPAKTSYDYGHDAFMLTVLEYFGKRFEFLKRSNLAAGKLVDKLLDPAIPPDAAVEKVKAEVKRLFSLPTEVKDTLNFLLNYNLKNYDLNVINIIAAYRTRMLPGFRSLCKNEVKSAALEIPPKAFFVPFEMALLAYQDFIEYKGFALGRSLDNGEMIDVGHSEIKARFQFIPSVIGLGIDADQPFSIHPRTAFRRENFRFSQNYLSTGLTIEYKGSFRGAVLIGTWWCAFDESMNGSFAVWPLNYENYYCPTPALEEKRGERNENEAGILYVEINNEDISNVAKVNERIYRHIDRVEEVEKKQLLEYDSDGDTFSDCVSDIYEDVEGEVQTTFVICSDCVLSLPNESLTGIQYFNWARRCWNETEVELPLFDSQAVKVAVDIKEGRIPETIHDYLQVFSLGVFLLEPRVMEKVIETFCENETDPDFALYIIGMKEIFELPVFNTDRLYDFIDVHFTSAIESRLWVQLSETLLRRIIRRTTLYILDDRAIISGVKKWLDANMSDDDENYSRLVTSMSTYVTETPPKNWKNDEHWSWLMDELGLETVKCWDALFSGENGFRSNPRFPEKIFLVARNSINKPCIYQQSPYYQDFNFITEIPDMNFPGDAGHMVPLQSDFGTMLIFFGGELKKSVWAYSVTYAVWFSLPALPRRVWNAGVQTVHHQSAGDFIYIIGGYGKYSAGEEGPAKGMDFIRFSCSKIDWNEYISDFYSCRHSKNSDSWEHFSCPIIRAEHHTGANLCLVDLFSRKSVERRQRTIRTHISSDALYLLVIGGKYPHRNACKISSLEPDELITLVPLGTHKKDDLANLATNDEIIIPNILRRPTSLEQLVLTGNLPITRENGKMKRASKFFPQPLATSQESSQDCVSKTDVCLLAEYAFLKQVTFPLEAFVFPSLSNAKTPTLNFLGTPRWGGDSLLLSYDIFNSKLEELREIPDFKVSPNLSGLQQTHFSLLKSLFFNYVHL</sequence>
<proteinExistence type="predicted"/>
<dbReference type="Proteomes" id="UP001158576">
    <property type="component" value="Chromosome PAR"/>
</dbReference>
<dbReference type="SUPFAM" id="SSF117281">
    <property type="entry name" value="Kelch motif"/>
    <property type="match status" value="1"/>
</dbReference>
<dbReference type="InterPro" id="IPR015915">
    <property type="entry name" value="Kelch-typ_b-propeller"/>
</dbReference>
<keyword evidence="2" id="KW-1185">Reference proteome</keyword>
<dbReference type="EMBL" id="OU015568">
    <property type="protein sequence ID" value="CAG5088687.1"/>
    <property type="molecule type" value="Genomic_DNA"/>
</dbReference>
<protein>
    <submittedName>
        <fullName evidence="1">Oidioi.mRNA.OKI2018_I69.PAR.g11933.t1.cds</fullName>
    </submittedName>
</protein>
<organism evidence="1 2">
    <name type="scientific">Oikopleura dioica</name>
    <name type="common">Tunicate</name>
    <dbReference type="NCBI Taxonomy" id="34765"/>
    <lineage>
        <taxon>Eukaryota</taxon>
        <taxon>Metazoa</taxon>
        <taxon>Chordata</taxon>
        <taxon>Tunicata</taxon>
        <taxon>Appendicularia</taxon>
        <taxon>Copelata</taxon>
        <taxon>Oikopleuridae</taxon>
        <taxon>Oikopleura</taxon>
    </lineage>
</organism>
<name>A0ABN7S2C5_OIKDI</name>
<evidence type="ECO:0000313" key="1">
    <source>
        <dbReference type="EMBL" id="CAG5088687.1"/>
    </source>
</evidence>
<evidence type="ECO:0000313" key="2">
    <source>
        <dbReference type="Proteomes" id="UP001158576"/>
    </source>
</evidence>
<dbReference type="Gene3D" id="2.120.10.80">
    <property type="entry name" value="Kelch-type beta propeller"/>
    <property type="match status" value="1"/>
</dbReference>
<accession>A0ABN7S2C5</accession>
<gene>
    <name evidence="1" type="ORF">OKIOD_LOCUS3491</name>
</gene>
<reference evidence="1 2" key="1">
    <citation type="submission" date="2021-04" db="EMBL/GenBank/DDBJ databases">
        <authorList>
            <person name="Bliznina A."/>
        </authorList>
    </citation>
    <scope>NUCLEOTIDE SEQUENCE [LARGE SCALE GENOMIC DNA]</scope>
</reference>